<comment type="similarity">
    <text evidence="1">Belongs to the iron-sulfur cluster assembly SufBD family.</text>
</comment>
<dbReference type="Pfam" id="PF01458">
    <property type="entry name" value="SUFBD_core"/>
    <property type="match status" value="1"/>
</dbReference>
<evidence type="ECO:0000313" key="5">
    <source>
        <dbReference type="Proteomes" id="UP000295293"/>
    </source>
</evidence>
<organism evidence="4 5">
    <name type="scientific">Tahibacter aquaticus</name>
    <dbReference type="NCBI Taxonomy" id="520092"/>
    <lineage>
        <taxon>Bacteria</taxon>
        <taxon>Pseudomonadati</taxon>
        <taxon>Pseudomonadota</taxon>
        <taxon>Gammaproteobacteria</taxon>
        <taxon>Lysobacterales</taxon>
        <taxon>Rhodanobacteraceae</taxon>
        <taxon>Tahibacter</taxon>
    </lineage>
</organism>
<protein>
    <submittedName>
        <fullName evidence="4">Iron-regulated ABC transporter permease protein SufD</fullName>
    </submittedName>
</protein>
<gene>
    <name evidence="4" type="ORF">DFR29_10160</name>
</gene>
<comment type="caution">
    <text evidence="4">The sequence shown here is derived from an EMBL/GenBank/DDBJ whole genome shotgun (WGS) entry which is preliminary data.</text>
</comment>
<dbReference type="InterPro" id="IPR045595">
    <property type="entry name" value="SufBD_N"/>
</dbReference>
<name>A0A4R6Z984_9GAMM</name>
<feature type="domain" description="SUF system FeS cluster assembly SufBD N-terminal" evidence="3">
    <location>
        <begin position="24"/>
        <end position="165"/>
    </location>
</feature>
<evidence type="ECO:0000256" key="1">
    <source>
        <dbReference type="ARBA" id="ARBA00043967"/>
    </source>
</evidence>
<dbReference type="EMBL" id="SNZH01000001">
    <property type="protein sequence ID" value="TDR48440.1"/>
    <property type="molecule type" value="Genomic_DNA"/>
</dbReference>
<dbReference type="InterPro" id="IPR037284">
    <property type="entry name" value="SUF_FeS_clus_asmbl_SufBD_sf"/>
</dbReference>
<dbReference type="PANTHER" id="PTHR43575">
    <property type="entry name" value="PROTEIN ABCI7, CHLOROPLASTIC"/>
    <property type="match status" value="1"/>
</dbReference>
<keyword evidence="5" id="KW-1185">Reference proteome</keyword>
<reference evidence="4 5" key="1">
    <citation type="submission" date="2019-03" db="EMBL/GenBank/DDBJ databases">
        <title>Genomic Encyclopedia of Type Strains, Phase IV (KMG-IV): sequencing the most valuable type-strain genomes for metagenomic binning, comparative biology and taxonomic classification.</title>
        <authorList>
            <person name="Goeker M."/>
        </authorList>
    </citation>
    <scope>NUCLEOTIDE SEQUENCE [LARGE SCALE GENOMIC DNA]</scope>
    <source>
        <strain evidence="4 5">DSM 21667</strain>
    </source>
</reference>
<dbReference type="SUPFAM" id="SSF101960">
    <property type="entry name" value="Stabilizer of iron transporter SufD"/>
    <property type="match status" value="1"/>
</dbReference>
<dbReference type="OrthoDB" id="9768262at2"/>
<evidence type="ECO:0000313" key="4">
    <source>
        <dbReference type="EMBL" id="TDR48440.1"/>
    </source>
</evidence>
<feature type="domain" description="SUF system FeS cluster assembly SufBD core" evidence="2">
    <location>
        <begin position="176"/>
        <end position="402"/>
    </location>
</feature>
<dbReference type="RefSeq" id="WP_133816567.1">
    <property type="nucleotide sequence ID" value="NZ_SNZH01000001.1"/>
</dbReference>
<dbReference type="NCBIfam" id="TIGR01981">
    <property type="entry name" value="sufD"/>
    <property type="match status" value="1"/>
</dbReference>
<dbReference type="Proteomes" id="UP000295293">
    <property type="component" value="Unassembled WGS sequence"/>
</dbReference>
<proteinExistence type="inferred from homology"/>
<evidence type="ECO:0000259" key="2">
    <source>
        <dbReference type="Pfam" id="PF01458"/>
    </source>
</evidence>
<dbReference type="InterPro" id="IPR055346">
    <property type="entry name" value="Fe-S_cluster_assembly_SufBD"/>
</dbReference>
<accession>A0A4R6Z984</accession>
<dbReference type="AlphaFoldDB" id="A0A4R6Z984"/>
<evidence type="ECO:0000259" key="3">
    <source>
        <dbReference type="Pfam" id="PF19295"/>
    </source>
</evidence>
<dbReference type="GO" id="GO:0016226">
    <property type="term" value="P:iron-sulfur cluster assembly"/>
    <property type="evidence" value="ECO:0007669"/>
    <property type="project" value="InterPro"/>
</dbReference>
<sequence length="432" mass="45878">MSVPLLASLEQAFAQLPAAALQAAQLGESRRTHLAAALADGLPTARAERWRYTPLRALERRPFVTAAALAEIDPAVLPAGEGPRLVFVNGVFAAAHSRLDGLPAGVELLPLSQALLGADARDLAHLARRFDASDDTFARLNAAFALDGLVLRVAAGTRCEQPVTVVMVGAPTTTDIAVHLRHLVDIGEGASLRLVEHQLSAGAQAHLVNSLCHVHLKPGARLSHLRVQCEDVAATLFTRTEGVLAGAAEYQRADLELGAALSRHELNIALQGNGARLRSNGVLLADGRRHLDTRLGIDHIARDTRCELTWRGLGADRGRAVFHGGILIRAGADGTSAQLSNKNLLLSPHAEIDTQPVLEIHADEVQASHGATVGQLDANALFYLRSRGVGEAQARTLLTLAFCRVALDDLDDDALREQIDALLAARLPEVAA</sequence>
<dbReference type="Pfam" id="PF19295">
    <property type="entry name" value="SufBD_N"/>
    <property type="match status" value="1"/>
</dbReference>
<dbReference type="PANTHER" id="PTHR43575:SF1">
    <property type="entry name" value="PROTEIN ABCI7, CHLOROPLASTIC"/>
    <property type="match status" value="1"/>
</dbReference>
<dbReference type="InterPro" id="IPR011542">
    <property type="entry name" value="SUF_FeS_clus_asmbl_SufD"/>
</dbReference>
<dbReference type="InterPro" id="IPR000825">
    <property type="entry name" value="SUF_FeS_clus_asmbl_SufBD_core"/>
</dbReference>